<accession>A0A5B6X1L6</accession>
<keyword evidence="2" id="KW-1185">Reference proteome</keyword>
<proteinExistence type="predicted"/>
<name>A0A5B6X1L6_9ROSI</name>
<dbReference type="PANTHER" id="PTHR33067:SF32">
    <property type="entry name" value="ASPARTIC PEPTIDASE DDI1-TYPE DOMAIN-CONTAINING PROTEIN"/>
    <property type="match status" value="1"/>
</dbReference>
<protein>
    <submittedName>
        <fullName evidence="1">Aspartic peptidase</fullName>
    </submittedName>
</protein>
<dbReference type="PANTHER" id="PTHR33067">
    <property type="entry name" value="RNA-DIRECTED DNA POLYMERASE-RELATED"/>
    <property type="match status" value="1"/>
</dbReference>
<dbReference type="InterPro" id="IPR021109">
    <property type="entry name" value="Peptidase_aspartic_dom_sf"/>
</dbReference>
<dbReference type="AlphaFoldDB" id="A0A5B6X1L6"/>
<organism evidence="1 2">
    <name type="scientific">Gossypium australe</name>
    <dbReference type="NCBI Taxonomy" id="47621"/>
    <lineage>
        <taxon>Eukaryota</taxon>
        <taxon>Viridiplantae</taxon>
        <taxon>Streptophyta</taxon>
        <taxon>Embryophyta</taxon>
        <taxon>Tracheophyta</taxon>
        <taxon>Spermatophyta</taxon>
        <taxon>Magnoliopsida</taxon>
        <taxon>eudicotyledons</taxon>
        <taxon>Gunneridae</taxon>
        <taxon>Pentapetalae</taxon>
        <taxon>rosids</taxon>
        <taxon>malvids</taxon>
        <taxon>Malvales</taxon>
        <taxon>Malvaceae</taxon>
        <taxon>Malvoideae</taxon>
        <taxon>Gossypium</taxon>
    </lineage>
</organism>
<dbReference type="OrthoDB" id="1424208at2759"/>
<dbReference type="Proteomes" id="UP000325315">
    <property type="component" value="Unassembled WGS sequence"/>
</dbReference>
<comment type="caution">
    <text evidence="1">The sequence shown here is derived from an EMBL/GenBank/DDBJ whole genome shotgun (WGS) entry which is preliminary data.</text>
</comment>
<evidence type="ECO:0000313" key="1">
    <source>
        <dbReference type="EMBL" id="KAA3486972.1"/>
    </source>
</evidence>
<sequence length="109" mass="12476">MLDVLKHLRINIPLVEALEQMSNYVNDMKEFLSKKRMLEELETNKLPPKLKDLGSFIIPCNIGDFYYGKDLCNLGSMINLMPASMFRRLGIGKDRPTTVTLQLTDRSLA</sequence>
<evidence type="ECO:0000313" key="2">
    <source>
        <dbReference type="Proteomes" id="UP000325315"/>
    </source>
</evidence>
<reference evidence="2" key="1">
    <citation type="journal article" date="2019" name="Plant Biotechnol. J.">
        <title>Genome sequencing of the Australian wild diploid species Gossypium australe highlights disease resistance and delayed gland morphogenesis.</title>
        <authorList>
            <person name="Cai Y."/>
            <person name="Cai X."/>
            <person name="Wang Q."/>
            <person name="Wang P."/>
            <person name="Zhang Y."/>
            <person name="Cai C."/>
            <person name="Xu Y."/>
            <person name="Wang K."/>
            <person name="Zhou Z."/>
            <person name="Wang C."/>
            <person name="Geng S."/>
            <person name="Li B."/>
            <person name="Dong Q."/>
            <person name="Hou Y."/>
            <person name="Wang H."/>
            <person name="Ai P."/>
            <person name="Liu Z."/>
            <person name="Yi F."/>
            <person name="Sun M."/>
            <person name="An G."/>
            <person name="Cheng J."/>
            <person name="Zhang Y."/>
            <person name="Shi Q."/>
            <person name="Xie Y."/>
            <person name="Shi X."/>
            <person name="Chang Y."/>
            <person name="Huang F."/>
            <person name="Chen Y."/>
            <person name="Hong S."/>
            <person name="Mi L."/>
            <person name="Sun Q."/>
            <person name="Zhang L."/>
            <person name="Zhou B."/>
            <person name="Peng R."/>
            <person name="Zhang X."/>
            <person name="Liu F."/>
        </authorList>
    </citation>
    <scope>NUCLEOTIDE SEQUENCE [LARGE SCALE GENOMIC DNA]</scope>
    <source>
        <strain evidence="2">cv. PA1801</strain>
    </source>
</reference>
<gene>
    <name evidence="1" type="ORF">EPI10_030830</name>
</gene>
<dbReference type="Gene3D" id="2.40.70.10">
    <property type="entry name" value="Acid Proteases"/>
    <property type="match status" value="1"/>
</dbReference>
<dbReference type="EMBL" id="SMMG02000001">
    <property type="protein sequence ID" value="KAA3486972.1"/>
    <property type="molecule type" value="Genomic_DNA"/>
</dbReference>